<dbReference type="OrthoDB" id="7173889at2"/>
<name>A0A1C1YQ93_9HYPH</name>
<dbReference type="Proteomes" id="UP000094795">
    <property type="component" value="Unassembled WGS sequence"/>
</dbReference>
<dbReference type="AlphaFoldDB" id="A0A1C1YQ93"/>
<sequence length="71" mass="8113">MSGEVVNLRMARKRRDRAAREADAERNRFEHGRSKAERELARARNDKAERDHAASRREPGVPGTDDGDRKA</sequence>
<keyword evidence="3" id="KW-1185">Reference proteome</keyword>
<accession>A0A1C1YQ93</accession>
<proteinExistence type="predicted"/>
<comment type="caution">
    <text evidence="2">The sequence shown here is derived from an EMBL/GenBank/DDBJ whole genome shotgun (WGS) entry which is preliminary data.</text>
</comment>
<evidence type="ECO:0000256" key="1">
    <source>
        <dbReference type="SAM" id="MobiDB-lite"/>
    </source>
</evidence>
<dbReference type="Pfam" id="PF13770">
    <property type="entry name" value="DUF4169"/>
    <property type="match status" value="1"/>
</dbReference>
<feature type="region of interest" description="Disordered" evidence="1">
    <location>
        <begin position="1"/>
        <end position="71"/>
    </location>
</feature>
<reference evidence="2 3" key="1">
    <citation type="submission" date="2015-12" db="EMBL/GenBank/DDBJ databases">
        <authorList>
            <person name="Shamseldin A."/>
            <person name="Moawad H."/>
            <person name="Abd El-Rahim W.M."/>
            <person name="Sadowsky M.J."/>
        </authorList>
    </citation>
    <scope>NUCLEOTIDE SEQUENCE [LARGE SCALE GENOMIC DNA]</scope>
    <source>
        <strain evidence="2 3">JC234</strain>
    </source>
</reference>
<evidence type="ECO:0000313" key="3">
    <source>
        <dbReference type="Proteomes" id="UP000094795"/>
    </source>
</evidence>
<dbReference type="InterPro" id="IPR025227">
    <property type="entry name" value="DUF4169"/>
</dbReference>
<protein>
    <recommendedName>
        <fullName evidence="4">Amidase</fullName>
    </recommendedName>
</protein>
<feature type="compositionally biased region" description="Basic and acidic residues" evidence="1">
    <location>
        <begin position="18"/>
        <end position="59"/>
    </location>
</feature>
<evidence type="ECO:0008006" key="4">
    <source>
        <dbReference type="Google" id="ProtNLM"/>
    </source>
</evidence>
<dbReference type="STRING" id="1480615.AWJ14_14475"/>
<organism evidence="2 3">
    <name type="scientific">Hoeflea olei</name>
    <dbReference type="NCBI Taxonomy" id="1480615"/>
    <lineage>
        <taxon>Bacteria</taxon>
        <taxon>Pseudomonadati</taxon>
        <taxon>Pseudomonadota</taxon>
        <taxon>Alphaproteobacteria</taxon>
        <taxon>Hyphomicrobiales</taxon>
        <taxon>Rhizobiaceae</taxon>
        <taxon>Hoeflea</taxon>
    </lineage>
</organism>
<dbReference type="RefSeq" id="WP_066183662.1">
    <property type="nucleotide sequence ID" value="NZ_LQZT01000049.1"/>
</dbReference>
<evidence type="ECO:0000313" key="2">
    <source>
        <dbReference type="EMBL" id="OCW55692.1"/>
    </source>
</evidence>
<gene>
    <name evidence="2" type="ORF">AWJ14_14475</name>
</gene>
<dbReference type="EMBL" id="LQZT01000049">
    <property type="protein sequence ID" value="OCW55692.1"/>
    <property type="molecule type" value="Genomic_DNA"/>
</dbReference>